<dbReference type="InterPro" id="IPR001611">
    <property type="entry name" value="Leu-rich_rpt"/>
</dbReference>
<evidence type="ECO:0000256" key="1">
    <source>
        <dbReference type="ARBA" id="ARBA00004196"/>
    </source>
</evidence>
<dbReference type="SUPFAM" id="SSF52058">
    <property type="entry name" value="L domain-like"/>
    <property type="match status" value="1"/>
</dbReference>
<reference evidence="2 3" key="1">
    <citation type="submission" date="2019-09" db="EMBL/GenBank/DDBJ databases">
        <title>A chromosome-level genome assembly of the Chinese tupelo Nyssa sinensis.</title>
        <authorList>
            <person name="Yang X."/>
            <person name="Kang M."/>
            <person name="Yang Y."/>
            <person name="Xiong H."/>
            <person name="Wang M."/>
            <person name="Zhang Z."/>
            <person name="Wang Z."/>
            <person name="Wu H."/>
            <person name="Ma T."/>
            <person name="Liu J."/>
            <person name="Xi Z."/>
        </authorList>
    </citation>
    <scope>NUCLEOTIDE SEQUENCE [LARGE SCALE GENOMIC DNA]</scope>
    <source>
        <strain evidence="2">J267</strain>
        <tissue evidence="2">Leaf</tissue>
    </source>
</reference>
<organism evidence="2 3">
    <name type="scientific">Nyssa sinensis</name>
    <dbReference type="NCBI Taxonomy" id="561372"/>
    <lineage>
        <taxon>Eukaryota</taxon>
        <taxon>Viridiplantae</taxon>
        <taxon>Streptophyta</taxon>
        <taxon>Embryophyta</taxon>
        <taxon>Tracheophyta</taxon>
        <taxon>Spermatophyta</taxon>
        <taxon>Magnoliopsida</taxon>
        <taxon>eudicotyledons</taxon>
        <taxon>Gunneridae</taxon>
        <taxon>Pentapetalae</taxon>
        <taxon>asterids</taxon>
        <taxon>Cornales</taxon>
        <taxon>Nyssaceae</taxon>
        <taxon>Nyssa</taxon>
    </lineage>
</organism>
<dbReference type="InterPro" id="IPR032675">
    <property type="entry name" value="LRR_dom_sf"/>
</dbReference>
<accession>A0A5J5ADR3</accession>
<dbReference type="Proteomes" id="UP000325577">
    <property type="component" value="Linkage Group LG21"/>
</dbReference>
<protein>
    <recommendedName>
        <fullName evidence="4">Leucine-rich repeat-containing N-terminal plant-type domain-containing protein</fullName>
    </recommendedName>
</protein>
<dbReference type="Pfam" id="PF00560">
    <property type="entry name" value="LRR_1"/>
    <property type="match status" value="2"/>
</dbReference>
<comment type="subcellular location">
    <subcellularLocation>
        <location evidence="1">Cell envelope</location>
    </subcellularLocation>
</comment>
<name>A0A5J5ADR3_9ASTE</name>
<dbReference type="PANTHER" id="PTHR48059">
    <property type="entry name" value="POLYGALACTURONASE INHIBITOR 1"/>
    <property type="match status" value="1"/>
</dbReference>
<evidence type="ECO:0008006" key="4">
    <source>
        <dbReference type="Google" id="ProtNLM"/>
    </source>
</evidence>
<gene>
    <name evidence="2" type="ORF">F0562_034708</name>
</gene>
<evidence type="ECO:0000313" key="3">
    <source>
        <dbReference type="Proteomes" id="UP000325577"/>
    </source>
</evidence>
<proteinExistence type="predicted"/>
<evidence type="ECO:0000313" key="2">
    <source>
        <dbReference type="EMBL" id="KAA8527577.1"/>
    </source>
</evidence>
<dbReference type="Gene3D" id="3.80.10.10">
    <property type="entry name" value="Ribonuclease Inhibitor"/>
    <property type="match status" value="1"/>
</dbReference>
<dbReference type="InterPro" id="IPR051848">
    <property type="entry name" value="PGIP"/>
</dbReference>
<dbReference type="OrthoDB" id="544346at2759"/>
<dbReference type="EMBL" id="CM018045">
    <property type="protein sequence ID" value="KAA8527577.1"/>
    <property type="molecule type" value="Genomic_DNA"/>
</dbReference>
<sequence>MVILVYPVNTHGLELRALKDLRIRVVALNLTTWLGNNNLSGSIPDISPLKHLEILHLEDNRLSGEIPPSLGNIDRLRELFLQYNNLTGQVPNNLIGKPGLTLRVSPGNQFLSPPPS</sequence>
<dbReference type="PANTHER" id="PTHR48059:SF30">
    <property type="entry name" value="OS06G0587000 PROTEIN"/>
    <property type="match status" value="1"/>
</dbReference>
<dbReference type="AlphaFoldDB" id="A0A5J5ADR3"/>
<keyword evidence="3" id="KW-1185">Reference proteome</keyword>